<protein>
    <submittedName>
        <fullName evidence="1">Uncharacterized protein</fullName>
    </submittedName>
</protein>
<organism evidence="1 2">
    <name type="scientific">Puccinia graminis f. sp. tritici</name>
    <dbReference type="NCBI Taxonomy" id="56615"/>
    <lineage>
        <taxon>Eukaryota</taxon>
        <taxon>Fungi</taxon>
        <taxon>Dikarya</taxon>
        <taxon>Basidiomycota</taxon>
        <taxon>Pucciniomycotina</taxon>
        <taxon>Pucciniomycetes</taxon>
        <taxon>Pucciniales</taxon>
        <taxon>Pucciniaceae</taxon>
        <taxon>Puccinia</taxon>
    </lineage>
</organism>
<accession>A0A5B0SJF2</accession>
<evidence type="ECO:0000313" key="2">
    <source>
        <dbReference type="Proteomes" id="UP000325313"/>
    </source>
</evidence>
<comment type="caution">
    <text evidence="1">The sequence shown here is derived from an EMBL/GenBank/DDBJ whole genome shotgun (WGS) entry which is preliminary data.</text>
</comment>
<dbReference type="EMBL" id="VDEP01000004">
    <property type="protein sequence ID" value="KAA1137930.1"/>
    <property type="molecule type" value="Genomic_DNA"/>
</dbReference>
<evidence type="ECO:0000313" key="1">
    <source>
        <dbReference type="EMBL" id="KAA1137930.1"/>
    </source>
</evidence>
<sequence>MLETETEVRLVEAMCGLQKPICVILLVTNRRHRLLDEEDEDASVDHPKNSRSYGNSRITWNIRCKTQKWL</sequence>
<gene>
    <name evidence="1" type="ORF">PGTUg99_009038</name>
</gene>
<dbReference type="Proteomes" id="UP000325313">
    <property type="component" value="Unassembled WGS sequence"/>
</dbReference>
<dbReference type="AlphaFoldDB" id="A0A5B0SJF2"/>
<name>A0A5B0SJF2_PUCGR</name>
<reference evidence="1 2" key="1">
    <citation type="submission" date="2019-05" db="EMBL/GenBank/DDBJ databases">
        <title>Emergence of the Ug99 lineage of the wheat stem rust pathogen through somatic hybridization.</title>
        <authorList>
            <person name="Li F."/>
            <person name="Upadhyaya N.M."/>
            <person name="Sperschneider J."/>
            <person name="Matny O."/>
            <person name="Nguyen-Phuc H."/>
            <person name="Mago R."/>
            <person name="Raley C."/>
            <person name="Miller M.E."/>
            <person name="Silverstein K.A.T."/>
            <person name="Henningsen E."/>
            <person name="Hirsch C.D."/>
            <person name="Visser B."/>
            <person name="Pretorius Z.A."/>
            <person name="Steffenson B.J."/>
            <person name="Schwessinger B."/>
            <person name="Dodds P.N."/>
            <person name="Figueroa M."/>
        </authorList>
    </citation>
    <scope>NUCLEOTIDE SEQUENCE [LARGE SCALE GENOMIC DNA]</scope>
    <source>
        <strain evidence="1 2">Ug99</strain>
    </source>
</reference>
<proteinExistence type="predicted"/>